<evidence type="ECO:0000256" key="7">
    <source>
        <dbReference type="SAM" id="MobiDB-lite"/>
    </source>
</evidence>
<feature type="region of interest" description="Disordered" evidence="7">
    <location>
        <begin position="148"/>
        <end position="172"/>
    </location>
</feature>
<dbReference type="GO" id="GO:0033573">
    <property type="term" value="C:high-affinity iron permease complex"/>
    <property type="evidence" value="ECO:0007669"/>
    <property type="project" value="InterPro"/>
</dbReference>
<proteinExistence type="inferred from homology"/>
<dbReference type="PANTHER" id="PTHR31632">
    <property type="entry name" value="IRON TRANSPORTER FTH1"/>
    <property type="match status" value="1"/>
</dbReference>
<evidence type="ECO:0000256" key="4">
    <source>
        <dbReference type="ARBA" id="ARBA00022692"/>
    </source>
</evidence>
<dbReference type="Proteomes" id="UP000683000">
    <property type="component" value="Unassembled WGS sequence"/>
</dbReference>
<organism evidence="10 11">
    <name type="scientific">Boletus reticuloceps</name>
    <dbReference type="NCBI Taxonomy" id="495285"/>
    <lineage>
        <taxon>Eukaryota</taxon>
        <taxon>Fungi</taxon>
        <taxon>Dikarya</taxon>
        <taxon>Basidiomycota</taxon>
        <taxon>Agaricomycotina</taxon>
        <taxon>Agaricomycetes</taxon>
        <taxon>Agaricomycetidae</taxon>
        <taxon>Boletales</taxon>
        <taxon>Boletineae</taxon>
        <taxon>Boletaceae</taxon>
        <taxon>Boletoideae</taxon>
        <taxon>Boletus</taxon>
    </lineage>
</organism>
<keyword evidence="3" id="KW-0408">Iron</keyword>
<evidence type="ECO:0000256" key="5">
    <source>
        <dbReference type="ARBA" id="ARBA00022989"/>
    </source>
</evidence>
<evidence type="ECO:0000256" key="6">
    <source>
        <dbReference type="ARBA" id="ARBA00023136"/>
    </source>
</evidence>
<name>A0A8I2YXT1_9AGAM</name>
<feature type="transmembrane region" description="Helical" evidence="8">
    <location>
        <begin position="95"/>
        <end position="115"/>
    </location>
</feature>
<evidence type="ECO:0000256" key="1">
    <source>
        <dbReference type="ARBA" id="ARBA00004141"/>
    </source>
</evidence>
<dbReference type="OrthoDB" id="4364at2759"/>
<reference evidence="10" key="1">
    <citation type="submission" date="2021-03" db="EMBL/GenBank/DDBJ databases">
        <title>Evolutionary innovations through gain and loss of genes in the ectomycorrhizal Boletales.</title>
        <authorList>
            <person name="Wu G."/>
            <person name="Miyauchi S."/>
            <person name="Morin E."/>
            <person name="Yang Z.-L."/>
            <person name="Xu J."/>
            <person name="Martin F.M."/>
        </authorList>
    </citation>
    <scope>NUCLEOTIDE SEQUENCE</scope>
    <source>
        <strain evidence="10">BR01</strain>
    </source>
</reference>
<dbReference type="GO" id="GO:0015093">
    <property type="term" value="F:ferrous iron transmembrane transporter activity"/>
    <property type="evidence" value="ECO:0007669"/>
    <property type="project" value="TreeGrafter"/>
</dbReference>
<comment type="caution">
    <text evidence="10">The sequence shown here is derived from an EMBL/GenBank/DDBJ whole genome shotgun (WGS) entry which is preliminary data.</text>
</comment>
<accession>A0A8I2YXT1</accession>
<keyword evidence="4 8" id="KW-0812">Transmembrane</keyword>
<dbReference type="PANTHER" id="PTHR31632:SF2">
    <property type="entry name" value="PLASMA MEMBRANE IRON PERMEASE"/>
    <property type="match status" value="1"/>
</dbReference>
<evidence type="ECO:0000313" key="10">
    <source>
        <dbReference type="EMBL" id="KAG6379707.1"/>
    </source>
</evidence>
<feature type="compositionally biased region" description="Polar residues" evidence="7">
    <location>
        <begin position="159"/>
        <end position="172"/>
    </location>
</feature>
<keyword evidence="6 8" id="KW-0472">Membrane</keyword>
<evidence type="ECO:0000256" key="2">
    <source>
        <dbReference type="ARBA" id="ARBA00008333"/>
    </source>
</evidence>
<dbReference type="InterPro" id="IPR004923">
    <property type="entry name" value="FTR1/Fip1/EfeU"/>
</dbReference>
<evidence type="ECO:0000256" key="9">
    <source>
        <dbReference type="SAM" id="SignalP"/>
    </source>
</evidence>
<feature type="chain" id="PRO_5034380975" evidence="9">
    <location>
        <begin position="19"/>
        <end position="172"/>
    </location>
</feature>
<protein>
    <submittedName>
        <fullName evidence="10">Uncharacterized protein</fullName>
    </submittedName>
</protein>
<evidence type="ECO:0000313" key="11">
    <source>
        <dbReference type="Proteomes" id="UP000683000"/>
    </source>
</evidence>
<evidence type="ECO:0000256" key="8">
    <source>
        <dbReference type="SAM" id="Phobius"/>
    </source>
</evidence>
<feature type="signal peptide" evidence="9">
    <location>
        <begin position="1"/>
        <end position="18"/>
    </location>
</feature>
<keyword evidence="3" id="KW-0410">Iron transport</keyword>
<sequence>MTNLILLIGAGLFSKAIWQFQENQFIMYTGATSDDLVGTGPGTFQVQGNVWALDTSDAYFGGFSVFNAIFGWQTTATCKLVVIHLVHLTHRSRRIVGSVLSYVIYWVAVILVLVFNKFREGRMTLFGIESAGGKEIRQLHEARVAGREFTKTSEKDSDTGPTTSQRDSPTRM</sequence>
<comment type="similarity">
    <text evidence="2">Belongs to the oxidase-dependent Fe transporter (OFeT) (TC 9.A.10.1) family.</text>
</comment>
<dbReference type="AlphaFoldDB" id="A0A8I2YXT1"/>
<dbReference type="EMBL" id="JAGFBS010000004">
    <property type="protein sequence ID" value="KAG6379707.1"/>
    <property type="molecule type" value="Genomic_DNA"/>
</dbReference>
<keyword evidence="9" id="KW-0732">Signal</keyword>
<evidence type="ECO:0000256" key="3">
    <source>
        <dbReference type="ARBA" id="ARBA00022496"/>
    </source>
</evidence>
<keyword evidence="3" id="KW-0813">Transport</keyword>
<feature type="compositionally biased region" description="Basic and acidic residues" evidence="7">
    <location>
        <begin position="148"/>
        <end position="158"/>
    </location>
</feature>
<keyword evidence="3" id="KW-0406">Ion transport</keyword>
<keyword evidence="5 8" id="KW-1133">Transmembrane helix</keyword>
<gene>
    <name evidence="10" type="ORF">JVT61DRAFT_10236</name>
</gene>
<keyword evidence="11" id="KW-1185">Reference proteome</keyword>
<comment type="subcellular location">
    <subcellularLocation>
        <location evidence="1">Membrane</location>
        <topology evidence="1">Multi-pass membrane protein</topology>
    </subcellularLocation>
</comment>